<evidence type="ECO:0000313" key="2">
    <source>
        <dbReference type="Proteomes" id="UP000478052"/>
    </source>
</evidence>
<proteinExistence type="predicted"/>
<dbReference type="AlphaFoldDB" id="A0A6G0ZG41"/>
<keyword evidence="2" id="KW-1185">Reference proteome</keyword>
<reference evidence="1 2" key="1">
    <citation type="submission" date="2019-08" db="EMBL/GenBank/DDBJ databases">
        <title>Whole genome of Aphis craccivora.</title>
        <authorList>
            <person name="Voronova N.V."/>
            <person name="Shulinski R.S."/>
            <person name="Bandarenka Y.V."/>
            <person name="Zhorov D.G."/>
            <person name="Warner D."/>
        </authorList>
    </citation>
    <scope>NUCLEOTIDE SEQUENCE [LARGE SCALE GENOMIC DNA]</scope>
    <source>
        <strain evidence="1">180601</strain>
        <tissue evidence="1">Whole Body</tissue>
    </source>
</reference>
<feature type="non-terminal residue" evidence="1">
    <location>
        <position position="150"/>
    </location>
</feature>
<comment type="caution">
    <text evidence="1">The sequence shown here is derived from an EMBL/GenBank/DDBJ whole genome shotgun (WGS) entry which is preliminary data.</text>
</comment>
<accession>A0A6G0ZG41</accession>
<name>A0A6G0ZG41_APHCR</name>
<protein>
    <submittedName>
        <fullName evidence="1">Uncharacterized protein</fullName>
    </submittedName>
</protein>
<organism evidence="1 2">
    <name type="scientific">Aphis craccivora</name>
    <name type="common">Cowpea aphid</name>
    <dbReference type="NCBI Taxonomy" id="307492"/>
    <lineage>
        <taxon>Eukaryota</taxon>
        <taxon>Metazoa</taxon>
        <taxon>Ecdysozoa</taxon>
        <taxon>Arthropoda</taxon>
        <taxon>Hexapoda</taxon>
        <taxon>Insecta</taxon>
        <taxon>Pterygota</taxon>
        <taxon>Neoptera</taxon>
        <taxon>Paraneoptera</taxon>
        <taxon>Hemiptera</taxon>
        <taxon>Sternorrhyncha</taxon>
        <taxon>Aphidomorpha</taxon>
        <taxon>Aphidoidea</taxon>
        <taxon>Aphididae</taxon>
        <taxon>Aphidini</taxon>
        <taxon>Aphis</taxon>
        <taxon>Aphis</taxon>
    </lineage>
</organism>
<gene>
    <name evidence="1" type="ORF">FWK35_00024330</name>
</gene>
<evidence type="ECO:0000313" key="1">
    <source>
        <dbReference type="EMBL" id="KAF0770040.1"/>
    </source>
</evidence>
<dbReference type="Proteomes" id="UP000478052">
    <property type="component" value="Unassembled WGS sequence"/>
</dbReference>
<feature type="non-terminal residue" evidence="1">
    <location>
        <position position="1"/>
    </location>
</feature>
<sequence>CSRLKALEQLNRKAFVSIHRKDVWGCVPRTSKSYIKPEVPAFGTINTFRPLEIRFAGTAAAATTAAPYDVFFKTTLSLTLPPMPEIRLNFLGSSIKSFLSQAKVNDSYIFSDELFINCSVLTLDKGKKQTNHKNLGEIFRHDRVDGRKEQ</sequence>
<dbReference type="EMBL" id="VUJU01000493">
    <property type="protein sequence ID" value="KAF0770040.1"/>
    <property type="molecule type" value="Genomic_DNA"/>
</dbReference>